<feature type="compositionally biased region" description="Polar residues" evidence="8">
    <location>
        <begin position="1"/>
        <end position="11"/>
    </location>
</feature>
<evidence type="ECO:0000313" key="11">
    <source>
        <dbReference type="Proteomes" id="UP000320762"/>
    </source>
</evidence>
<feature type="site" description="Transition state stabilizer" evidence="7">
    <location>
        <position position="192"/>
    </location>
</feature>
<feature type="binding site" evidence="6">
    <location>
        <position position="283"/>
    </location>
    <ligand>
        <name>Mg(2+)</name>
        <dbReference type="ChEBI" id="CHEBI:18420"/>
        <label>1</label>
    </ligand>
</feature>
<dbReference type="Proteomes" id="UP000320762">
    <property type="component" value="Unassembled WGS sequence"/>
</dbReference>
<dbReference type="EMBL" id="VDMD01000001">
    <property type="protein sequence ID" value="TRM69146.1"/>
    <property type="molecule type" value="Genomic_DNA"/>
</dbReference>
<keyword evidence="11" id="KW-1185">Reference proteome</keyword>
<dbReference type="GO" id="GO:0005634">
    <property type="term" value="C:nucleus"/>
    <property type="evidence" value="ECO:0007669"/>
    <property type="project" value="TreeGrafter"/>
</dbReference>
<dbReference type="InterPro" id="IPR036691">
    <property type="entry name" value="Endo/exonu/phosph_ase_sf"/>
</dbReference>
<evidence type="ECO:0000256" key="7">
    <source>
        <dbReference type="PIRSR" id="PIRSR604808-3"/>
    </source>
</evidence>
<protein>
    <submittedName>
        <fullName evidence="10">Endonuclease/exonuclease/phosphatase</fullName>
    </submittedName>
</protein>
<dbReference type="SUPFAM" id="SSF56219">
    <property type="entry name" value="DNase I-like"/>
    <property type="match status" value="1"/>
</dbReference>
<dbReference type="OrthoDB" id="3047174at2759"/>
<evidence type="ECO:0000256" key="8">
    <source>
        <dbReference type="SAM" id="MobiDB-lite"/>
    </source>
</evidence>
<feature type="binding site" evidence="6">
    <location>
        <position position="75"/>
    </location>
    <ligand>
        <name>Mg(2+)</name>
        <dbReference type="ChEBI" id="CHEBI:18420"/>
        <label>1</label>
    </ligand>
</feature>
<dbReference type="STRING" id="97359.A0A550CWH2"/>
<feature type="site" description="Important for catalytic activity" evidence="7">
    <location>
        <position position="283"/>
    </location>
</feature>
<dbReference type="GO" id="GO:0008311">
    <property type="term" value="F:double-stranded DNA 3'-5' DNA exonuclease activity"/>
    <property type="evidence" value="ECO:0007669"/>
    <property type="project" value="TreeGrafter"/>
</dbReference>
<sequence>MSQNAEEQNSGQTANRTNRQTRRFQERQASKAAKKVATLNMNGFGNLHRDSPENKWSGINRMMVEKRIAVLMLQETHLTEELKDRVEAMFSRKLKIFSSPDPSYPTRRNGVAIVLNRRLISADDAKATVIVPGHALHLNVQWQPNERKNLLVIYAPTSAGLSARKDFFIKVGEFYKARTHLPRPCLMAGDWNCIEDEVDRLPMRHQTRTDPSVEELDNLKLDLGMKLTDGWRATYSDRMEYTFVRQTSQGARLSRLDRIYCSEAVFRTARQWQISEPPVKTDHSVVSVMLTSEQAPEIGRGRWTMPEFLIKDKFMRDYTKKRGIQALEEVSDLQRTGRSEGNNAQIILAKFKEDVREKARERQRILVPNLQQKI</sequence>
<dbReference type="GO" id="GO:0008081">
    <property type="term" value="F:phosphoric diester hydrolase activity"/>
    <property type="evidence" value="ECO:0007669"/>
    <property type="project" value="TreeGrafter"/>
</dbReference>
<dbReference type="AlphaFoldDB" id="A0A550CWH2"/>
<keyword evidence="10" id="KW-0269">Exonuclease</keyword>
<keyword evidence="6" id="KW-0464">Manganese</keyword>
<comment type="cofactor">
    <cofactor evidence="6">
        <name>Mg(2+)</name>
        <dbReference type="ChEBI" id="CHEBI:18420"/>
    </cofactor>
    <cofactor evidence="6">
        <name>Mn(2+)</name>
        <dbReference type="ChEBI" id="CHEBI:29035"/>
    </cofactor>
    <text evidence="6">Probably binds two magnesium or manganese ions per subunit.</text>
</comment>
<dbReference type="InterPro" id="IPR004808">
    <property type="entry name" value="AP_endonuc_1"/>
</dbReference>
<accession>A0A550CWH2</accession>
<feature type="binding site" evidence="6">
    <location>
        <position position="192"/>
    </location>
    <ligand>
        <name>Mg(2+)</name>
        <dbReference type="ChEBI" id="CHEBI:18420"/>
        <label>1</label>
    </ligand>
</feature>
<evidence type="ECO:0000256" key="5">
    <source>
        <dbReference type="PIRSR" id="PIRSR604808-1"/>
    </source>
</evidence>
<dbReference type="Pfam" id="PF03372">
    <property type="entry name" value="Exo_endo_phos"/>
    <property type="match status" value="1"/>
</dbReference>
<evidence type="ECO:0000259" key="9">
    <source>
        <dbReference type="Pfam" id="PF03372"/>
    </source>
</evidence>
<evidence type="ECO:0000313" key="10">
    <source>
        <dbReference type="EMBL" id="TRM69146.1"/>
    </source>
</evidence>
<evidence type="ECO:0000256" key="3">
    <source>
        <dbReference type="ARBA" id="ARBA00022801"/>
    </source>
</evidence>
<feature type="binding site" evidence="6">
    <location>
        <position position="282"/>
    </location>
    <ligand>
        <name>Mg(2+)</name>
        <dbReference type="ChEBI" id="CHEBI:18420"/>
        <label>1</label>
    </ligand>
</feature>
<feature type="binding site" evidence="6">
    <location>
        <position position="40"/>
    </location>
    <ligand>
        <name>Mg(2+)</name>
        <dbReference type="ChEBI" id="CHEBI:18420"/>
        <label>1</label>
    </ligand>
</feature>
<comment type="similarity">
    <text evidence="1">Belongs to the DNA repair enzymes AP/ExoA family.</text>
</comment>
<gene>
    <name evidence="10" type="ORF">BD626DRAFT_446890</name>
</gene>
<keyword evidence="10" id="KW-0540">Nuclease</keyword>
<dbReference type="PANTHER" id="PTHR22748:SF26">
    <property type="entry name" value="ENDONUCLEASE_EXONUCLEASE_PHOSPHATASE DOMAIN-CONTAINING PROTEIN"/>
    <property type="match status" value="1"/>
</dbReference>
<evidence type="ECO:0000256" key="4">
    <source>
        <dbReference type="ARBA" id="ARBA00022842"/>
    </source>
</evidence>
<dbReference type="GO" id="GO:0003906">
    <property type="term" value="F:DNA-(apurinic or apyrimidinic site) endonuclease activity"/>
    <property type="evidence" value="ECO:0007669"/>
    <property type="project" value="TreeGrafter"/>
</dbReference>
<reference evidence="10 11" key="1">
    <citation type="journal article" date="2019" name="New Phytol.">
        <title>Comparative genomics reveals unique wood-decay strategies and fruiting body development in the Schizophyllaceae.</title>
        <authorList>
            <person name="Almasi E."/>
            <person name="Sahu N."/>
            <person name="Krizsan K."/>
            <person name="Balint B."/>
            <person name="Kovacs G.M."/>
            <person name="Kiss B."/>
            <person name="Cseklye J."/>
            <person name="Drula E."/>
            <person name="Henrissat B."/>
            <person name="Nagy I."/>
            <person name="Chovatia M."/>
            <person name="Adam C."/>
            <person name="LaButti K."/>
            <person name="Lipzen A."/>
            <person name="Riley R."/>
            <person name="Grigoriev I.V."/>
            <person name="Nagy L.G."/>
        </authorList>
    </citation>
    <scope>NUCLEOTIDE SEQUENCE [LARGE SCALE GENOMIC DNA]</scope>
    <source>
        <strain evidence="10 11">NL-1724</strain>
    </source>
</reference>
<feature type="active site" evidence="5">
    <location>
        <position position="154"/>
    </location>
</feature>
<feature type="active site" description="Proton donor/acceptor" evidence="5">
    <location>
        <position position="190"/>
    </location>
</feature>
<keyword evidence="2 6" id="KW-0479">Metal-binding</keyword>
<feature type="region of interest" description="Disordered" evidence="8">
    <location>
        <begin position="1"/>
        <end position="32"/>
    </location>
</feature>
<dbReference type="InterPro" id="IPR005135">
    <property type="entry name" value="Endo/exonuclease/phosphatase"/>
</dbReference>
<keyword evidence="10" id="KW-0255">Endonuclease</keyword>
<evidence type="ECO:0000256" key="1">
    <source>
        <dbReference type="ARBA" id="ARBA00007092"/>
    </source>
</evidence>
<feature type="site" description="Important for catalytic activity" evidence="7">
    <location>
        <position position="257"/>
    </location>
</feature>
<evidence type="ECO:0000256" key="6">
    <source>
        <dbReference type="PIRSR" id="PIRSR604808-2"/>
    </source>
</evidence>
<feature type="domain" description="Endonuclease/exonuclease/phosphatase" evidence="9">
    <location>
        <begin position="37"/>
        <end position="277"/>
    </location>
</feature>
<proteinExistence type="inferred from homology"/>
<evidence type="ECO:0000256" key="2">
    <source>
        <dbReference type="ARBA" id="ARBA00022723"/>
    </source>
</evidence>
<comment type="caution">
    <text evidence="10">The sequence shown here is derived from an EMBL/GenBank/DDBJ whole genome shotgun (WGS) entry which is preliminary data.</text>
</comment>
<dbReference type="Gene3D" id="3.60.10.10">
    <property type="entry name" value="Endonuclease/exonuclease/phosphatase"/>
    <property type="match status" value="1"/>
</dbReference>
<feature type="binding site" evidence="6">
    <location>
        <position position="190"/>
    </location>
    <ligand>
        <name>Mg(2+)</name>
        <dbReference type="ChEBI" id="CHEBI:18420"/>
        <label>1</label>
    </ligand>
</feature>
<keyword evidence="3" id="KW-0378">Hydrolase</keyword>
<feature type="active site" description="Proton acceptor" evidence="5">
    <location>
        <position position="283"/>
    </location>
</feature>
<dbReference type="CDD" id="cd09076">
    <property type="entry name" value="L1-EN"/>
    <property type="match status" value="1"/>
</dbReference>
<name>A0A550CWH2_9AGAR</name>
<dbReference type="GO" id="GO:0006284">
    <property type="term" value="P:base-excision repair"/>
    <property type="evidence" value="ECO:0007669"/>
    <property type="project" value="TreeGrafter"/>
</dbReference>
<dbReference type="GO" id="GO:0046872">
    <property type="term" value="F:metal ion binding"/>
    <property type="evidence" value="ECO:0007669"/>
    <property type="project" value="UniProtKB-KW"/>
</dbReference>
<organism evidence="10 11">
    <name type="scientific">Schizophyllum amplum</name>
    <dbReference type="NCBI Taxonomy" id="97359"/>
    <lineage>
        <taxon>Eukaryota</taxon>
        <taxon>Fungi</taxon>
        <taxon>Dikarya</taxon>
        <taxon>Basidiomycota</taxon>
        <taxon>Agaricomycotina</taxon>
        <taxon>Agaricomycetes</taxon>
        <taxon>Agaricomycetidae</taxon>
        <taxon>Agaricales</taxon>
        <taxon>Schizophyllaceae</taxon>
        <taxon>Schizophyllum</taxon>
    </lineage>
</organism>
<feature type="non-terminal residue" evidence="10">
    <location>
        <position position="374"/>
    </location>
</feature>
<dbReference type="PANTHER" id="PTHR22748">
    <property type="entry name" value="AP ENDONUCLEASE"/>
    <property type="match status" value="1"/>
</dbReference>
<keyword evidence="4 6" id="KW-0460">Magnesium</keyword>